<name>A0A8S1EH03_9PELO</name>
<dbReference type="AlphaFoldDB" id="A0A8S1EH03"/>
<keyword evidence="4" id="KW-1185">Reference proteome</keyword>
<sequence length="331" mass="38032">MHLEGQLIPDHGIPHALGLIDGRFSGLYLRYLKYAKSGKTNAIQRMQKDRQKDFLAMPSTSNNEIGQKRLEADQEEEKTAYASISFCVVGEETRPHHQEIAETTMYYSTIGLDEYASLAKEQTRQGEIEEFSAEESPPIEEEQEDEEEEEEKEEGEERESIKTPVDEEQIPSTPISETEKNSEMIVKEEVIDKSYESESPTNSASASTQSSVLPMQSRNLPDENRRNEAWRILVSEQEQKALFAKIDGEYTLLKDQWTLLRQSKLLLLTSSPKPPRQEDLIECWKIAEKEEKLRNSLEIAEKSLSEIRTNLENLERYKGALFDVQKNITLL</sequence>
<organism evidence="3 4">
    <name type="scientific">Caenorhabditis bovis</name>
    <dbReference type="NCBI Taxonomy" id="2654633"/>
    <lineage>
        <taxon>Eukaryota</taxon>
        <taxon>Metazoa</taxon>
        <taxon>Ecdysozoa</taxon>
        <taxon>Nematoda</taxon>
        <taxon>Chromadorea</taxon>
        <taxon>Rhabditida</taxon>
        <taxon>Rhabditina</taxon>
        <taxon>Rhabditomorpha</taxon>
        <taxon>Rhabditoidea</taxon>
        <taxon>Rhabditidae</taxon>
        <taxon>Peloderinae</taxon>
        <taxon>Caenorhabditis</taxon>
    </lineage>
</organism>
<feature type="compositionally biased region" description="Acidic residues" evidence="2">
    <location>
        <begin position="128"/>
        <end position="157"/>
    </location>
</feature>
<proteinExistence type="predicted"/>
<feature type="compositionally biased region" description="Basic and acidic residues" evidence="2">
    <location>
        <begin position="177"/>
        <end position="196"/>
    </location>
</feature>
<dbReference type="EMBL" id="CADEPM010000003">
    <property type="protein sequence ID" value="CAB3403001.1"/>
    <property type="molecule type" value="Genomic_DNA"/>
</dbReference>
<feature type="compositionally biased region" description="Polar residues" evidence="2">
    <location>
        <begin position="197"/>
        <end position="219"/>
    </location>
</feature>
<keyword evidence="1" id="KW-0175">Coiled coil</keyword>
<dbReference type="Proteomes" id="UP000494206">
    <property type="component" value="Unassembled WGS sequence"/>
</dbReference>
<comment type="caution">
    <text evidence="3">The sequence shown here is derived from an EMBL/GenBank/DDBJ whole genome shotgun (WGS) entry which is preliminary data.</text>
</comment>
<feature type="coiled-coil region" evidence="1">
    <location>
        <begin position="290"/>
        <end position="317"/>
    </location>
</feature>
<feature type="region of interest" description="Disordered" evidence="2">
    <location>
        <begin position="120"/>
        <end position="223"/>
    </location>
</feature>
<evidence type="ECO:0000313" key="3">
    <source>
        <dbReference type="EMBL" id="CAB3403001.1"/>
    </source>
</evidence>
<accession>A0A8S1EH03</accession>
<evidence type="ECO:0000313" key="4">
    <source>
        <dbReference type="Proteomes" id="UP000494206"/>
    </source>
</evidence>
<protein>
    <submittedName>
        <fullName evidence="3">Uncharacterized protein</fullName>
    </submittedName>
</protein>
<gene>
    <name evidence="3" type="ORF">CBOVIS_LOCUS5528</name>
</gene>
<reference evidence="3 4" key="1">
    <citation type="submission" date="2020-04" db="EMBL/GenBank/DDBJ databases">
        <authorList>
            <person name="Laetsch R D."/>
            <person name="Stevens L."/>
            <person name="Kumar S."/>
            <person name="Blaxter L. M."/>
        </authorList>
    </citation>
    <scope>NUCLEOTIDE SEQUENCE [LARGE SCALE GENOMIC DNA]</scope>
</reference>
<evidence type="ECO:0000256" key="2">
    <source>
        <dbReference type="SAM" id="MobiDB-lite"/>
    </source>
</evidence>
<evidence type="ECO:0000256" key="1">
    <source>
        <dbReference type="SAM" id="Coils"/>
    </source>
</evidence>